<evidence type="ECO:0000256" key="8">
    <source>
        <dbReference type="PROSITE-ProRule" id="PRU01360"/>
    </source>
</evidence>
<dbReference type="PANTHER" id="PTHR30069:SF29">
    <property type="entry name" value="HEMOGLOBIN AND HEMOGLOBIN-HAPTOGLOBIN-BINDING PROTEIN 1-RELATED"/>
    <property type="match status" value="1"/>
</dbReference>
<evidence type="ECO:0000313" key="11">
    <source>
        <dbReference type="EMBL" id="MFD2519679.1"/>
    </source>
</evidence>
<gene>
    <name evidence="11" type="ORF">ACFSR2_02215</name>
</gene>
<keyword evidence="12" id="KW-1185">Reference proteome</keyword>
<feature type="domain" description="TonB-dependent receptor plug" evidence="10">
    <location>
        <begin position="117"/>
        <end position="218"/>
    </location>
</feature>
<reference evidence="12" key="1">
    <citation type="journal article" date="2019" name="Int. J. Syst. Evol. Microbiol.">
        <title>The Global Catalogue of Microorganisms (GCM) 10K type strain sequencing project: providing services to taxonomists for standard genome sequencing and annotation.</title>
        <authorList>
            <consortium name="The Broad Institute Genomics Platform"/>
            <consortium name="The Broad Institute Genome Sequencing Center for Infectious Disease"/>
            <person name="Wu L."/>
            <person name="Ma J."/>
        </authorList>
    </citation>
    <scope>NUCLEOTIDE SEQUENCE [LARGE SCALE GENOMIC DNA]</scope>
    <source>
        <strain evidence="12">KCTC 52344</strain>
    </source>
</reference>
<proteinExistence type="inferred from homology"/>
<feature type="chain" id="PRO_5045104578" evidence="9">
    <location>
        <begin position="19"/>
        <end position="794"/>
    </location>
</feature>
<evidence type="ECO:0000256" key="9">
    <source>
        <dbReference type="SAM" id="SignalP"/>
    </source>
</evidence>
<evidence type="ECO:0000256" key="1">
    <source>
        <dbReference type="ARBA" id="ARBA00004571"/>
    </source>
</evidence>
<dbReference type="InterPro" id="IPR008969">
    <property type="entry name" value="CarboxyPept-like_regulatory"/>
</dbReference>
<keyword evidence="4 8" id="KW-0812">Transmembrane</keyword>
<dbReference type="InterPro" id="IPR039426">
    <property type="entry name" value="TonB-dep_rcpt-like"/>
</dbReference>
<dbReference type="Pfam" id="PF07715">
    <property type="entry name" value="Plug"/>
    <property type="match status" value="1"/>
</dbReference>
<protein>
    <submittedName>
        <fullName evidence="11">Carboxypeptidase-like regulatory domain-containing protein</fullName>
    </submittedName>
</protein>
<dbReference type="Proteomes" id="UP001597510">
    <property type="component" value="Unassembled WGS sequence"/>
</dbReference>
<name>A0ABW5J3F6_9BACT</name>
<dbReference type="Pfam" id="PF13715">
    <property type="entry name" value="CarbopepD_reg_2"/>
    <property type="match status" value="1"/>
</dbReference>
<sequence>MYKLISLLILLSMANAFGQNKRLSLNGFVSDANTGEALIGATIFDEHSETGIFTNKYGYFSLSLAPKSVSIKVSFIGYETFSTELILDKDTTLAIELTPVSQVLEEVLVVDTEEQKLQRTPIGVTSIPVSRLKEIPILFGESDVLKALAMTPGVSTGNEGTSGLLVRGGSPDQNLILIDDATVYNASHLFGLVSIFNTDAIKNVSLYKAGFPAQYGGRLSSVLDISMKEGNNQKKNQELTIGLIGSKLLFEGPLPGRHWGKSSYMISARTSTLTPILLPAIIAFKLGKADNSINYWLYDVNAKINYQLNKKTQVFASIYHGNDFLISQDGLVNDRGKVNLNWGNLIGSVRLNYIMHPKLFLKAIASFSDYHYTLGSTSYEKANTQWKEKDYLFNTSSIRDWSGKASFEWFPFSFYQAKFGLEATNHLYTPTSLRTSQPIFNDSLRKITAPLTANEYSLFIENELNFSKWLSTNIGLRRTSYIVRNNTFNRLEPRVSANILLPQHIAIKGGYSEMNQFIHLLNSNGVGFPNDVWVPSTDNISPSNSKMFSVGLSKSFPKQHIELTIEAYKKEFNNLIDYADGKNLFSNFNTSWENLIEKNGIGRVKGLEFFLNKTEGVLNGWIAYTYAKNERKFANINDGNWYAANFDRRHILAVVINYKPENSKSSFNVSWNYQSGQPVTVPIALARYFIERDFTLGGSVIEIYGNRNNYRMSAYHRLDISYSFQWTTRRHRNATLNIGIYNVYNRLNPYYLKTQWQPYPFATSDGNFKGIENKLYQVGIIPLLPFVSYSLKLR</sequence>
<evidence type="ECO:0000256" key="7">
    <source>
        <dbReference type="ARBA" id="ARBA00023237"/>
    </source>
</evidence>
<keyword evidence="6 8" id="KW-0472">Membrane</keyword>
<organism evidence="11 12">
    <name type="scientific">Emticicia soli</name>
    <dbReference type="NCBI Taxonomy" id="2027878"/>
    <lineage>
        <taxon>Bacteria</taxon>
        <taxon>Pseudomonadati</taxon>
        <taxon>Bacteroidota</taxon>
        <taxon>Cytophagia</taxon>
        <taxon>Cytophagales</taxon>
        <taxon>Leadbetterellaceae</taxon>
        <taxon>Emticicia</taxon>
    </lineage>
</organism>
<keyword evidence="2 8" id="KW-0813">Transport</keyword>
<dbReference type="RefSeq" id="WP_340236476.1">
    <property type="nucleotide sequence ID" value="NZ_JBBEWC010000006.1"/>
</dbReference>
<evidence type="ECO:0000256" key="4">
    <source>
        <dbReference type="ARBA" id="ARBA00022692"/>
    </source>
</evidence>
<dbReference type="InterPro" id="IPR037066">
    <property type="entry name" value="Plug_dom_sf"/>
</dbReference>
<dbReference type="Gene3D" id="2.170.130.10">
    <property type="entry name" value="TonB-dependent receptor, plug domain"/>
    <property type="match status" value="1"/>
</dbReference>
<comment type="similarity">
    <text evidence="8">Belongs to the TonB-dependent receptor family.</text>
</comment>
<evidence type="ECO:0000256" key="6">
    <source>
        <dbReference type="ARBA" id="ARBA00023136"/>
    </source>
</evidence>
<feature type="signal peptide" evidence="9">
    <location>
        <begin position="1"/>
        <end position="18"/>
    </location>
</feature>
<dbReference type="InterPro" id="IPR036942">
    <property type="entry name" value="Beta-barrel_TonB_sf"/>
</dbReference>
<keyword evidence="3 8" id="KW-1134">Transmembrane beta strand</keyword>
<keyword evidence="7 8" id="KW-0998">Cell outer membrane</keyword>
<evidence type="ECO:0000259" key="10">
    <source>
        <dbReference type="Pfam" id="PF07715"/>
    </source>
</evidence>
<evidence type="ECO:0000256" key="3">
    <source>
        <dbReference type="ARBA" id="ARBA00022452"/>
    </source>
</evidence>
<comment type="subcellular location">
    <subcellularLocation>
        <location evidence="1 8">Cell outer membrane</location>
        <topology evidence="1 8">Multi-pass membrane protein</topology>
    </subcellularLocation>
</comment>
<dbReference type="PANTHER" id="PTHR30069">
    <property type="entry name" value="TONB-DEPENDENT OUTER MEMBRANE RECEPTOR"/>
    <property type="match status" value="1"/>
</dbReference>
<keyword evidence="5 9" id="KW-0732">Signal</keyword>
<dbReference type="EMBL" id="JBHULC010000003">
    <property type="protein sequence ID" value="MFD2519679.1"/>
    <property type="molecule type" value="Genomic_DNA"/>
</dbReference>
<evidence type="ECO:0000256" key="2">
    <source>
        <dbReference type="ARBA" id="ARBA00022448"/>
    </source>
</evidence>
<dbReference type="SUPFAM" id="SSF56935">
    <property type="entry name" value="Porins"/>
    <property type="match status" value="1"/>
</dbReference>
<dbReference type="InterPro" id="IPR012910">
    <property type="entry name" value="Plug_dom"/>
</dbReference>
<comment type="caution">
    <text evidence="11">The sequence shown here is derived from an EMBL/GenBank/DDBJ whole genome shotgun (WGS) entry which is preliminary data.</text>
</comment>
<dbReference type="PROSITE" id="PS52016">
    <property type="entry name" value="TONB_DEPENDENT_REC_3"/>
    <property type="match status" value="1"/>
</dbReference>
<evidence type="ECO:0000313" key="12">
    <source>
        <dbReference type="Proteomes" id="UP001597510"/>
    </source>
</evidence>
<dbReference type="Gene3D" id="2.40.170.20">
    <property type="entry name" value="TonB-dependent receptor, beta-barrel domain"/>
    <property type="match status" value="1"/>
</dbReference>
<dbReference type="SUPFAM" id="SSF49464">
    <property type="entry name" value="Carboxypeptidase regulatory domain-like"/>
    <property type="match status" value="1"/>
</dbReference>
<dbReference type="Gene3D" id="2.60.40.1120">
    <property type="entry name" value="Carboxypeptidase-like, regulatory domain"/>
    <property type="match status" value="1"/>
</dbReference>
<evidence type="ECO:0000256" key="5">
    <source>
        <dbReference type="ARBA" id="ARBA00022729"/>
    </source>
</evidence>
<accession>A0ABW5J3F6</accession>